<comment type="caution">
    <text evidence="4">The sequence shown here is derived from an EMBL/GenBank/DDBJ whole genome shotgun (WGS) entry which is preliminary data.</text>
</comment>
<dbReference type="InterPro" id="IPR051685">
    <property type="entry name" value="Ycf3/AcsC/BcsC/TPR_MFPF"/>
</dbReference>
<dbReference type="EMBL" id="JACXJA010000001">
    <property type="protein sequence ID" value="MBD2860559.1"/>
    <property type="molecule type" value="Genomic_DNA"/>
</dbReference>
<name>A0A927C4A8_9BACL</name>
<dbReference type="SUPFAM" id="SSF48452">
    <property type="entry name" value="TPR-like"/>
    <property type="match status" value="1"/>
</dbReference>
<dbReference type="SMART" id="SM00028">
    <property type="entry name" value="TPR"/>
    <property type="match status" value="3"/>
</dbReference>
<evidence type="ECO:0000256" key="2">
    <source>
        <dbReference type="ARBA" id="ARBA00022803"/>
    </source>
</evidence>
<feature type="repeat" description="TPR" evidence="3">
    <location>
        <begin position="182"/>
        <end position="215"/>
    </location>
</feature>
<reference evidence="4" key="1">
    <citation type="submission" date="2020-09" db="EMBL/GenBank/DDBJ databases">
        <title>A novel bacterium of genus Paenibacillus, isolated from South China Sea.</title>
        <authorList>
            <person name="Huang H."/>
            <person name="Mo K."/>
            <person name="Hu Y."/>
        </authorList>
    </citation>
    <scope>NUCLEOTIDE SEQUENCE</scope>
    <source>
        <strain evidence="4">IB182363</strain>
    </source>
</reference>
<dbReference type="Proteomes" id="UP000639396">
    <property type="component" value="Unassembled WGS sequence"/>
</dbReference>
<keyword evidence="1" id="KW-0677">Repeat</keyword>
<evidence type="ECO:0000256" key="1">
    <source>
        <dbReference type="ARBA" id="ARBA00022737"/>
    </source>
</evidence>
<feature type="repeat" description="TPR" evidence="3">
    <location>
        <begin position="114"/>
        <end position="147"/>
    </location>
</feature>
<keyword evidence="2 3" id="KW-0802">TPR repeat</keyword>
<dbReference type="PANTHER" id="PTHR44943">
    <property type="entry name" value="CELLULOSE SYNTHASE OPERON PROTEIN C"/>
    <property type="match status" value="1"/>
</dbReference>
<evidence type="ECO:0000313" key="4">
    <source>
        <dbReference type="EMBL" id="MBD2860559.1"/>
    </source>
</evidence>
<evidence type="ECO:0000313" key="5">
    <source>
        <dbReference type="Proteomes" id="UP000639396"/>
    </source>
</evidence>
<accession>A0A927C4A8</accession>
<evidence type="ECO:0000256" key="3">
    <source>
        <dbReference type="PROSITE-ProRule" id="PRU00339"/>
    </source>
</evidence>
<dbReference type="Pfam" id="PF13181">
    <property type="entry name" value="TPR_8"/>
    <property type="match status" value="1"/>
</dbReference>
<dbReference type="AlphaFoldDB" id="A0A927C4A8"/>
<gene>
    <name evidence="4" type="ORF">IDH45_00975</name>
</gene>
<dbReference type="InterPro" id="IPR011990">
    <property type="entry name" value="TPR-like_helical_dom_sf"/>
</dbReference>
<dbReference type="PROSITE" id="PS50005">
    <property type="entry name" value="TPR"/>
    <property type="match status" value="3"/>
</dbReference>
<dbReference type="Pfam" id="PF13414">
    <property type="entry name" value="TPR_11"/>
    <property type="match status" value="1"/>
</dbReference>
<protein>
    <submittedName>
        <fullName evidence="4">Tetratricopeptide repeat protein</fullName>
    </submittedName>
</protein>
<keyword evidence="5" id="KW-1185">Reference proteome</keyword>
<sequence length="276" mass="32367">MPHEHDKDRIQELIRLYESKGEPKYFDEAHERLTQEISENPDNADLLRQLSYLHECKASREIRKAAGLLEKAIELSPEEPAFHRQLVRLRSRALEDNRSVQYYKKWIHARPDDAVGYTMLAEVYLKMFQLEEARKVIETGLKIHPAQFDLILLEGELFAKQGMIDSALASWKRACELDPANAELHEKVGEQHAKFGRLDHALGYWEKARELDPKLIRTRFSAVFLLEHAGRLEEAIHEWKEIVSFLHANGFHHEAEWPQRELQRVENKKKGMDTPY</sequence>
<dbReference type="PANTHER" id="PTHR44943:SF8">
    <property type="entry name" value="TPR REPEAT-CONTAINING PROTEIN MJ0263"/>
    <property type="match status" value="1"/>
</dbReference>
<dbReference type="Gene3D" id="1.25.40.10">
    <property type="entry name" value="Tetratricopeptide repeat domain"/>
    <property type="match status" value="1"/>
</dbReference>
<dbReference type="RefSeq" id="WP_190923789.1">
    <property type="nucleotide sequence ID" value="NZ_JACXJA010000001.1"/>
</dbReference>
<feature type="repeat" description="TPR" evidence="3">
    <location>
        <begin position="148"/>
        <end position="181"/>
    </location>
</feature>
<organism evidence="4 5">
    <name type="scientific">Paenibacillus oceani</name>
    <dbReference type="NCBI Taxonomy" id="2772510"/>
    <lineage>
        <taxon>Bacteria</taxon>
        <taxon>Bacillati</taxon>
        <taxon>Bacillota</taxon>
        <taxon>Bacilli</taxon>
        <taxon>Bacillales</taxon>
        <taxon>Paenibacillaceae</taxon>
        <taxon>Paenibacillus</taxon>
    </lineage>
</organism>
<dbReference type="InterPro" id="IPR019734">
    <property type="entry name" value="TPR_rpt"/>
</dbReference>
<proteinExistence type="predicted"/>